<evidence type="ECO:0000256" key="4">
    <source>
        <dbReference type="PROSITE-ProRule" id="PRU00433"/>
    </source>
</evidence>
<proteinExistence type="predicted"/>
<dbReference type="EMBL" id="VLKW01000005">
    <property type="protein sequence ID" value="TWI46731.1"/>
    <property type="molecule type" value="Genomic_DNA"/>
</dbReference>
<keyword evidence="9" id="KW-1185">Reference proteome</keyword>
<dbReference type="AlphaFoldDB" id="A0A562PQK8"/>
<dbReference type="InterPro" id="IPR051459">
    <property type="entry name" value="Cytochrome_c-type_DH"/>
</dbReference>
<dbReference type="Proteomes" id="UP000315112">
    <property type="component" value="Unassembled WGS sequence"/>
</dbReference>
<evidence type="ECO:0000313" key="7">
    <source>
        <dbReference type="EMBL" id="TWI46731.1"/>
    </source>
</evidence>
<dbReference type="GO" id="GO:0020037">
    <property type="term" value="F:heme binding"/>
    <property type="evidence" value="ECO:0007669"/>
    <property type="project" value="InterPro"/>
</dbReference>
<keyword evidence="1 4" id="KW-0349">Heme</keyword>
<evidence type="ECO:0000313" key="9">
    <source>
        <dbReference type="Proteomes" id="UP000437862"/>
    </source>
</evidence>
<evidence type="ECO:0000259" key="5">
    <source>
        <dbReference type="PROSITE" id="PS51007"/>
    </source>
</evidence>
<reference evidence="6 9" key="3">
    <citation type="submission" date="2019-12" db="EMBL/GenBank/DDBJ databases">
        <title>Draft Genome Sequences of Six Type Strains of the Genus Massilia.</title>
        <authorList>
            <person name="Miess H."/>
            <person name="Frediansyah A."/>
            <person name="Goeker M."/>
            <person name="Gross H."/>
        </authorList>
    </citation>
    <scope>NUCLEOTIDE SEQUENCE [LARGE SCALE GENOMIC DNA]</scope>
    <source>
        <strain evidence="6 9">DSM 26639</strain>
    </source>
</reference>
<sequence length="288" mass="31492">MASNRLRLIATTALATTALLALGAAVGGYLVLEAGWYSVAATRQHFQVVHTLLEKGMHESVRFHARDVVVPPPAGAAQEREQLRRGARLYRRYCEQCHGGPGVAQHDIGRSMQPLPGPLVDAARRWRPRELYWITRHGIKMSGMPAWEYRLADEEMWDIVAFLGRLPLHTAASYREVTAAADAAESPAPAAPPLGAPDARRGRIALTQYACSACHKIPGVTGPDTYVGPPLQGLGRRKYVAGVLPNTPDNLVRWIRTPQAVDPQTTMPALGVTERDARDMAAYLLARD</sequence>
<dbReference type="PANTHER" id="PTHR35008:SF4">
    <property type="entry name" value="BLL4482 PROTEIN"/>
    <property type="match status" value="1"/>
</dbReference>
<evidence type="ECO:0000256" key="1">
    <source>
        <dbReference type="ARBA" id="ARBA00022617"/>
    </source>
</evidence>
<evidence type="ECO:0000313" key="6">
    <source>
        <dbReference type="EMBL" id="QGZ37896.1"/>
    </source>
</evidence>
<keyword evidence="3 4" id="KW-0408">Iron</keyword>
<keyword evidence="2 4" id="KW-0479">Metal-binding</keyword>
<organism evidence="7 8">
    <name type="scientific">Pseudoduganella flava</name>
    <dbReference type="NCBI Taxonomy" id="871742"/>
    <lineage>
        <taxon>Bacteria</taxon>
        <taxon>Pseudomonadati</taxon>
        <taxon>Pseudomonadota</taxon>
        <taxon>Betaproteobacteria</taxon>
        <taxon>Burkholderiales</taxon>
        <taxon>Oxalobacteraceae</taxon>
        <taxon>Telluria group</taxon>
        <taxon>Pseudoduganella</taxon>
    </lineage>
</organism>
<feature type="domain" description="Cytochrome c" evidence="5">
    <location>
        <begin position="197"/>
        <end position="288"/>
    </location>
</feature>
<feature type="domain" description="Cytochrome c" evidence="5">
    <location>
        <begin position="81"/>
        <end position="167"/>
    </location>
</feature>
<dbReference type="Proteomes" id="UP000437862">
    <property type="component" value="Chromosome"/>
</dbReference>
<accession>A0A562PQK8</accession>
<dbReference type="GO" id="GO:0009055">
    <property type="term" value="F:electron transfer activity"/>
    <property type="evidence" value="ECO:0007669"/>
    <property type="project" value="InterPro"/>
</dbReference>
<dbReference type="PANTHER" id="PTHR35008">
    <property type="entry name" value="BLL4482 PROTEIN-RELATED"/>
    <property type="match status" value="1"/>
</dbReference>
<dbReference type="Pfam" id="PF13442">
    <property type="entry name" value="Cytochrome_CBB3"/>
    <property type="match status" value="1"/>
</dbReference>
<gene>
    <name evidence="6" type="ORF">GO485_01755</name>
    <name evidence="7" type="ORF">IP92_03094</name>
</gene>
<evidence type="ECO:0000256" key="3">
    <source>
        <dbReference type="ARBA" id="ARBA00023004"/>
    </source>
</evidence>
<dbReference type="InterPro" id="IPR036909">
    <property type="entry name" value="Cyt_c-like_dom_sf"/>
</dbReference>
<dbReference type="SUPFAM" id="SSF46626">
    <property type="entry name" value="Cytochrome c"/>
    <property type="match status" value="2"/>
</dbReference>
<dbReference type="Gene3D" id="1.10.760.10">
    <property type="entry name" value="Cytochrome c-like domain"/>
    <property type="match status" value="2"/>
</dbReference>
<dbReference type="EMBL" id="CP046904">
    <property type="protein sequence ID" value="QGZ37896.1"/>
    <property type="molecule type" value="Genomic_DNA"/>
</dbReference>
<name>A0A562PQK8_9BURK</name>
<evidence type="ECO:0000313" key="8">
    <source>
        <dbReference type="Proteomes" id="UP000315112"/>
    </source>
</evidence>
<evidence type="ECO:0000256" key="2">
    <source>
        <dbReference type="ARBA" id="ARBA00022723"/>
    </source>
</evidence>
<dbReference type="GO" id="GO:0046872">
    <property type="term" value="F:metal ion binding"/>
    <property type="evidence" value="ECO:0007669"/>
    <property type="project" value="UniProtKB-KW"/>
</dbReference>
<dbReference type="Pfam" id="PF00034">
    <property type="entry name" value="Cytochrom_C"/>
    <property type="match status" value="1"/>
</dbReference>
<dbReference type="RefSeq" id="WP_145876405.1">
    <property type="nucleotide sequence ID" value="NZ_CP046904.1"/>
</dbReference>
<dbReference type="InterPro" id="IPR009056">
    <property type="entry name" value="Cyt_c-like_dom"/>
</dbReference>
<protein>
    <submittedName>
        <fullName evidence="6">C-type cytochrome</fullName>
    </submittedName>
    <submittedName>
        <fullName evidence="7">Cytochrome c</fullName>
    </submittedName>
</protein>
<reference evidence="7 8" key="1">
    <citation type="journal article" date="2015" name="Stand. Genomic Sci.">
        <title>Genomic Encyclopedia of Bacterial and Archaeal Type Strains, Phase III: the genomes of soil and plant-associated and newly described type strains.</title>
        <authorList>
            <person name="Whitman W.B."/>
            <person name="Woyke T."/>
            <person name="Klenk H.P."/>
            <person name="Zhou Y."/>
            <person name="Lilburn T.G."/>
            <person name="Beck B.J."/>
            <person name="De Vos P."/>
            <person name="Vandamme P."/>
            <person name="Eisen J.A."/>
            <person name="Garrity G."/>
            <person name="Hugenholtz P."/>
            <person name="Kyrpides N.C."/>
        </authorList>
    </citation>
    <scope>NUCLEOTIDE SEQUENCE [LARGE SCALE GENOMIC DNA]</scope>
    <source>
        <strain evidence="7 8">CGMCC 1.10685</strain>
    </source>
</reference>
<reference evidence="7" key="2">
    <citation type="submission" date="2019-07" db="EMBL/GenBank/DDBJ databases">
        <authorList>
            <person name="Whitman W."/>
            <person name="Huntemann M."/>
            <person name="Clum A."/>
            <person name="Pillay M."/>
            <person name="Palaniappan K."/>
            <person name="Varghese N."/>
            <person name="Mikhailova N."/>
            <person name="Stamatis D."/>
            <person name="Reddy T."/>
            <person name="Daum C."/>
            <person name="Shapiro N."/>
            <person name="Ivanova N."/>
            <person name="Kyrpides N."/>
            <person name="Woyke T."/>
        </authorList>
    </citation>
    <scope>NUCLEOTIDE SEQUENCE</scope>
    <source>
        <strain evidence="7">CGMCC 1.10685</strain>
    </source>
</reference>
<dbReference type="OrthoDB" id="9765171at2"/>
<dbReference type="PROSITE" id="PS51007">
    <property type="entry name" value="CYTC"/>
    <property type="match status" value="2"/>
</dbReference>